<protein>
    <submittedName>
        <fullName evidence="1">Uncharacterized protein</fullName>
    </submittedName>
</protein>
<dbReference type="STRING" id="529704.SAMN02927913_2167"/>
<dbReference type="EMBL" id="FNYC01000012">
    <property type="protein sequence ID" value="SEJ56050.1"/>
    <property type="molecule type" value="Genomic_DNA"/>
</dbReference>
<proteinExistence type="predicted"/>
<accession>A0A1H7A2G3</accession>
<dbReference type="Proteomes" id="UP000199420">
    <property type="component" value="Unassembled WGS sequence"/>
</dbReference>
<name>A0A1H7A2G3_9GAMM</name>
<reference evidence="1 2" key="1">
    <citation type="submission" date="2016-10" db="EMBL/GenBank/DDBJ databases">
        <authorList>
            <person name="de Groot N.N."/>
        </authorList>
    </citation>
    <scope>NUCLEOTIDE SEQUENCE [LARGE SCALE GENOMIC DNA]</scope>
    <source>
        <strain evidence="1 2">DSM 26515</strain>
    </source>
</reference>
<gene>
    <name evidence="1" type="ORF">SAMN04487997_0222</name>
</gene>
<evidence type="ECO:0000313" key="2">
    <source>
        <dbReference type="Proteomes" id="UP000199420"/>
    </source>
</evidence>
<keyword evidence="2" id="KW-1185">Reference proteome</keyword>
<dbReference type="OrthoDB" id="6816093at2"/>
<dbReference type="RefSeq" id="WP_091336753.1">
    <property type="nucleotide sequence ID" value="NZ_FNYC01000012.1"/>
</dbReference>
<organism evidence="1 2">
    <name type="scientific">Frateuria terrea</name>
    <dbReference type="NCBI Taxonomy" id="529704"/>
    <lineage>
        <taxon>Bacteria</taxon>
        <taxon>Pseudomonadati</taxon>
        <taxon>Pseudomonadota</taxon>
        <taxon>Gammaproteobacteria</taxon>
        <taxon>Lysobacterales</taxon>
        <taxon>Rhodanobacteraceae</taxon>
        <taxon>Frateuria</taxon>
    </lineage>
</organism>
<evidence type="ECO:0000313" key="1">
    <source>
        <dbReference type="EMBL" id="SEJ56050.1"/>
    </source>
</evidence>
<sequence length="244" mass="25735">MPQRSFGSGLLFATNTAANSTPIQFGTLQDVSLDISRTVKELYGQGQFPVAVGAAQQKITGKAKFAQVSGNLYNDLFFGGTSATGQTLLVYQEAGAIPAVTPYTVTVNGSANFVDDEGVLYADTGLPFKKVASAPTQGQYSVAAGVYTFAAADASKNVLISYTKTDATNGTTITTGNPLQGVQPTFSIIVVRQYNGQQEAFKLWSCIASKLSLPTKMADWGITELDFTAFADSAGRTITPYVSE</sequence>
<dbReference type="AlphaFoldDB" id="A0A1H7A2G3"/>